<proteinExistence type="predicted"/>
<gene>
    <name evidence="12" type="ORF">BN2614_LOCUS1</name>
</gene>
<feature type="region of interest" description="Disordered" evidence="10">
    <location>
        <begin position="1"/>
        <end position="58"/>
    </location>
</feature>
<dbReference type="GO" id="GO:0005634">
    <property type="term" value="C:nucleus"/>
    <property type="evidence" value="ECO:0007669"/>
    <property type="project" value="UniProtKB-SubCell"/>
</dbReference>
<dbReference type="PROSITE" id="PS50157">
    <property type="entry name" value="ZINC_FINGER_C2H2_2"/>
    <property type="match status" value="1"/>
</dbReference>
<evidence type="ECO:0000256" key="1">
    <source>
        <dbReference type="ARBA" id="ARBA00004123"/>
    </source>
</evidence>
<keyword evidence="8" id="KW-0539">Nucleus</keyword>
<keyword evidence="3" id="KW-0677">Repeat</keyword>
<evidence type="ECO:0000256" key="4">
    <source>
        <dbReference type="ARBA" id="ARBA00022771"/>
    </source>
</evidence>
<evidence type="ECO:0000313" key="12">
    <source>
        <dbReference type="EMBL" id="VCW97861.1"/>
    </source>
</evidence>
<dbReference type="Proteomes" id="UP000269945">
    <property type="component" value="Unassembled WGS sequence"/>
</dbReference>
<evidence type="ECO:0000259" key="11">
    <source>
        <dbReference type="PROSITE" id="PS50157"/>
    </source>
</evidence>
<evidence type="ECO:0000256" key="5">
    <source>
        <dbReference type="ARBA" id="ARBA00022833"/>
    </source>
</evidence>
<evidence type="ECO:0000256" key="9">
    <source>
        <dbReference type="PROSITE-ProRule" id="PRU00042"/>
    </source>
</evidence>
<dbReference type="InterPro" id="IPR036236">
    <property type="entry name" value="Znf_C2H2_sf"/>
</dbReference>
<dbReference type="SUPFAM" id="SSF57667">
    <property type="entry name" value="beta-beta-alpha zinc fingers"/>
    <property type="match status" value="1"/>
</dbReference>
<organism evidence="12 13">
    <name type="scientific">Gulo gulo</name>
    <name type="common">Wolverine</name>
    <name type="synonym">Gluton</name>
    <dbReference type="NCBI Taxonomy" id="48420"/>
    <lineage>
        <taxon>Eukaryota</taxon>
        <taxon>Metazoa</taxon>
        <taxon>Chordata</taxon>
        <taxon>Craniata</taxon>
        <taxon>Vertebrata</taxon>
        <taxon>Euteleostomi</taxon>
        <taxon>Mammalia</taxon>
        <taxon>Eutheria</taxon>
        <taxon>Laurasiatheria</taxon>
        <taxon>Carnivora</taxon>
        <taxon>Caniformia</taxon>
        <taxon>Musteloidea</taxon>
        <taxon>Mustelidae</taxon>
        <taxon>Guloninae</taxon>
        <taxon>Gulo</taxon>
    </lineage>
</organism>
<evidence type="ECO:0000256" key="10">
    <source>
        <dbReference type="SAM" id="MobiDB-lite"/>
    </source>
</evidence>
<keyword evidence="4 9" id="KW-0863">Zinc-finger</keyword>
<dbReference type="EMBL" id="CYRY02023379">
    <property type="protein sequence ID" value="VCW97861.1"/>
    <property type="molecule type" value="Genomic_DNA"/>
</dbReference>
<name>A0A9X9LW90_GULGU</name>
<protein>
    <recommendedName>
        <fullName evidence="11">C2H2-type domain-containing protein</fullName>
    </recommendedName>
</protein>
<evidence type="ECO:0000313" key="13">
    <source>
        <dbReference type="Proteomes" id="UP000269945"/>
    </source>
</evidence>
<feature type="domain" description="C2H2-type" evidence="11">
    <location>
        <begin position="130"/>
        <end position="145"/>
    </location>
</feature>
<feature type="region of interest" description="Disordered" evidence="10">
    <location>
        <begin position="83"/>
        <end position="121"/>
    </location>
</feature>
<dbReference type="Gene3D" id="3.30.160.60">
    <property type="entry name" value="Classic Zinc Finger"/>
    <property type="match status" value="1"/>
</dbReference>
<reference evidence="12 13" key="1">
    <citation type="submission" date="2018-10" db="EMBL/GenBank/DDBJ databases">
        <authorList>
            <person name="Ekblom R."/>
            <person name="Jareborg N."/>
        </authorList>
    </citation>
    <scope>NUCLEOTIDE SEQUENCE [LARGE SCALE GENOMIC DNA]</scope>
    <source>
        <tissue evidence="12">Muscle</tissue>
    </source>
</reference>
<evidence type="ECO:0000256" key="8">
    <source>
        <dbReference type="ARBA" id="ARBA00023242"/>
    </source>
</evidence>
<evidence type="ECO:0000256" key="6">
    <source>
        <dbReference type="ARBA" id="ARBA00023015"/>
    </source>
</evidence>
<dbReference type="FunFam" id="3.30.160.60:FF:000012">
    <property type="entry name" value="RB-associated KRAB zinc finger protein-like"/>
    <property type="match status" value="1"/>
</dbReference>
<dbReference type="AlphaFoldDB" id="A0A9X9LW90"/>
<keyword evidence="13" id="KW-1185">Reference proteome</keyword>
<comment type="subcellular location">
    <subcellularLocation>
        <location evidence="1">Nucleus</location>
    </subcellularLocation>
</comment>
<keyword evidence="7" id="KW-0804">Transcription</keyword>
<feature type="non-terminal residue" evidence="12">
    <location>
        <position position="145"/>
    </location>
</feature>
<dbReference type="GO" id="GO:0008270">
    <property type="term" value="F:zinc ion binding"/>
    <property type="evidence" value="ECO:0007669"/>
    <property type="project" value="UniProtKB-KW"/>
</dbReference>
<feature type="compositionally biased region" description="Basic and acidic residues" evidence="10">
    <location>
        <begin position="42"/>
        <end position="58"/>
    </location>
</feature>
<keyword evidence="6" id="KW-0805">Transcription regulation</keyword>
<keyword evidence="2" id="KW-0479">Metal-binding</keyword>
<comment type="caution">
    <text evidence="12">The sequence shown here is derived from an EMBL/GenBank/DDBJ whole genome shotgun (WGS) entry which is preliminary data.</text>
</comment>
<accession>A0A9X9LW90</accession>
<evidence type="ECO:0000256" key="2">
    <source>
        <dbReference type="ARBA" id="ARBA00022723"/>
    </source>
</evidence>
<evidence type="ECO:0000256" key="3">
    <source>
        <dbReference type="ARBA" id="ARBA00022737"/>
    </source>
</evidence>
<keyword evidence="5" id="KW-0862">Zinc</keyword>
<dbReference type="InterPro" id="IPR013087">
    <property type="entry name" value="Znf_C2H2_type"/>
</dbReference>
<sequence>MEQEQKLLVSDSSGFKERENLKSPFTGHESKNNLETAQHNNSKAEKERASKWSKRDGLQNCKHEDTKEIPWTWSQGDEIWCNDSYENGGKSENQGNSTGKDEKPNHWSWDPGEQCSGSVQQNSTFGDKPYKCSECWKSFSNSSHL</sequence>
<evidence type="ECO:0000256" key="7">
    <source>
        <dbReference type="ARBA" id="ARBA00023163"/>
    </source>
</evidence>